<accession>A0A132AHU5</accession>
<dbReference type="VEuPathDB" id="VectorBase:SSCA000070"/>
<gene>
    <name evidence="1" type="ORF">QR98_0091220</name>
</gene>
<dbReference type="EMBL" id="JXLN01015435">
    <property type="protein sequence ID" value="KPM10564.1"/>
    <property type="molecule type" value="Genomic_DNA"/>
</dbReference>
<comment type="caution">
    <text evidence="1">The sequence shown here is derived from an EMBL/GenBank/DDBJ whole genome shotgun (WGS) entry which is preliminary data.</text>
</comment>
<dbReference type="Proteomes" id="UP000616769">
    <property type="component" value="Unassembled WGS sequence"/>
</dbReference>
<sequence>MINDVNDDVDDDLQRNSARLHRTLFLLDTSDLLRKAKLFGKNSAPKESKSFVSFASLSRLRREVKQEHEKPIKHINIIKVRKPFLAIDEEFFRPESIHN</sequence>
<organism evidence="1 2">
    <name type="scientific">Sarcoptes scabiei</name>
    <name type="common">Itch mite</name>
    <name type="synonym">Acarus scabiei</name>
    <dbReference type="NCBI Taxonomy" id="52283"/>
    <lineage>
        <taxon>Eukaryota</taxon>
        <taxon>Metazoa</taxon>
        <taxon>Ecdysozoa</taxon>
        <taxon>Arthropoda</taxon>
        <taxon>Chelicerata</taxon>
        <taxon>Arachnida</taxon>
        <taxon>Acari</taxon>
        <taxon>Acariformes</taxon>
        <taxon>Sarcoptiformes</taxon>
        <taxon>Astigmata</taxon>
        <taxon>Psoroptidia</taxon>
        <taxon>Sarcoptoidea</taxon>
        <taxon>Sarcoptidae</taxon>
        <taxon>Sarcoptinae</taxon>
        <taxon>Sarcoptes</taxon>
    </lineage>
</organism>
<evidence type="ECO:0000313" key="2">
    <source>
        <dbReference type="Proteomes" id="UP000616769"/>
    </source>
</evidence>
<proteinExistence type="predicted"/>
<protein>
    <submittedName>
        <fullName evidence="1">Uncharacterized protein</fullName>
    </submittedName>
</protein>
<evidence type="ECO:0000313" key="1">
    <source>
        <dbReference type="EMBL" id="KPM10564.1"/>
    </source>
</evidence>
<dbReference type="AlphaFoldDB" id="A0A132AHU5"/>
<reference evidence="1 2" key="1">
    <citation type="journal article" date="2015" name="Parasit. Vectors">
        <title>Draft genome of the scabies mite.</title>
        <authorList>
            <person name="Rider S.D.Jr."/>
            <person name="Morgan M.S."/>
            <person name="Arlian L.G."/>
        </authorList>
    </citation>
    <scope>NUCLEOTIDE SEQUENCE [LARGE SCALE GENOMIC DNA]</scope>
    <source>
        <strain evidence="1">Arlian Lab</strain>
    </source>
</reference>
<name>A0A132AHU5_SARSC</name>